<reference evidence="2" key="1">
    <citation type="journal article" date="2019" name="Int. J. Syst. Evol. Microbiol.">
        <title>The Global Catalogue of Microorganisms (GCM) 10K type strain sequencing project: providing services to taxonomists for standard genome sequencing and annotation.</title>
        <authorList>
            <consortium name="The Broad Institute Genomics Platform"/>
            <consortium name="The Broad Institute Genome Sequencing Center for Infectious Disease"/>
            <person name="Wu L."/>
            <person name="Ma J."/>
        </authorList>
    </citation>
    <scope>NUCLEOTIDE SEQUENCE [LARGE SCALE GENOMIC DNA]</scope>
    <source>
        <strain evidence="2">CGMCC 4.7241</strain>
    </source>
</reference>
<dbReference type="Pfam" id="PF17784">
    <property type="entry name" value="Sulfotransfer_4"/>
    <property type="match status" value="1"/>
</dbReference>
<organism evidence="1 2">
    <name type="scientific">Tenggerimyces flavus</name>
    <dbReference type="NCBI Taxonomy" id="1708749"/>
    <lineage>
        <taxon>Bacteria</taxon>
        <taxon>Bacillati</taxon>
        <taxon>Actinomycetota</taxon>
        <taxon>Actinomycetes</taxon>
        <taxon>Propionibacteriales</taxon>
        <taxon>Nocardioidaceae</taxon>
        <taxon>Tenggerimyces</taxon>
    </lineage>
</organism>
<name>A0ABV7Y978_9ACTN</name>
<protein>
    <submittedName>
        <fullName evidence="1">Sulfotransferase family protein</fullName>
        <ecNumber evidence="1">2.8.2.-</ecNumber>
    </submittedName>
</protein>
<dbReference type="InterPro" id="IPR040632">
    <property type="entry name" value="Sulfotransfer_4"/>
</dbReference>
<dbReference type="Proteomes" id="UP001595699">
    <property type="component" value="Unassembled WGS sequence"/>
</dbReference>
<proteinExistence type="predicted"/>
<gene>
    <name evidence="1" type="ORF">ACFOUW_07175</name>
</gene>
<evidence type="ECO:0000313" key="2">
    <source>
        <dbReference type="Proteomes" id="UP001595699"/>
    </source>
</evidence>
<dbReference type="Gene3D" id="3.40.50.300">
    <property type="entry name" value="P-loop containing nucleotide triphosphate hydrolases"/>
    <property type="match status" value="1"/>
</dbReference>
<dbReference type="GO" id="GO:0016740">
    <property type="term" value="F:transferase activity"/>
    <property type="evidence" value="ECO:0007669"/>
    <property type="project" value="UniProtKB-KW"/>
</dbReference>
<keyword evidence="2" id="KW-1185">Reference proteome</keyword>
<dbReference type="EMBL" id="JBHRZH010000006">
    <property type="protein sequence ID" value="MFC3760614.1"/>
    <property type="molecule type" value="Genomic_DNA"/>
</dbReference>
<sequence length="235" mass="26863">MSPGLQVIGVGLHRTGSMSVKAALERLGFGPCYHGMEALRRSRDGDHWHAAYEAYEAGGEYDWARIFDGYRATMDWPTVYFWEQLAAAYPDAKLLLTDRDPESWWESHAEMFRRGLAFGESLTDEQQQWAERSGFARMQAALGRGAAGTFDGRVFDKEHCLQVFAEHYERVRSTVPAERLLVYRVQEGWEPLCRFLGVDVPDEPFPKVNVGDRLVDNIKTAMRLARTRTGEPAWR</sequence>
<dbReference type="SUPFAM" id="SSF52540">
    <property type="entry name" value="P-loop containing nucleoside triphosphate hydrolases"/>
    <property type="match status" value="1"/>
</dbReference>
<comment type="caution">
    <text evidence="1">The sequence shown here is derived from an EMBL/GenBank/DDBJ whole genome shotgun (WGS) entry which is preliminary data.</text>
</comment>
<dbReference type="RefSeq" id="WP_205116831.1">
    <property type="nucleotide sequence ID" value="NZ_JAFBCM010000001.1"/>
</dbReference>
<dbReference type="PANTHER" id="PTHR36978:SF4">
    <property type="entry name" value="P-LOOP CONTAINING NUCLEOSIDE TRIPHOSPHATE HYDROLASE PROTEIN"/>
    <property type="match status" value="1"/>
</dbReference>
<dbReference type="InterPro" id="IPR027417">
    <property type="entry name" value="P-loop_NTPase"/>
</dbReference>
<accession>A0ABV7Y978</accession>
<dbReference type="PANTHER" id="PTHR36978">
    <property type="entry name" value="P-LOOP CONTAINING NUCLEOTIDE TRIPHOSPHATE HYDROLASE"/>
    <property type="match status" value="1"/>
</dbReference>
<dbReference type="EC" id="2.8.2.-" evidence="1"/>
<keyword evidence="1" id="KW-0808">Transferase</keyword>
<evidence type="ECO:0000313" key="1">
    <source>
        <dbReference type="EMBL" id="MFC3760614.1"/>
    </source>
</evidence>